<keyword evidence="1" id="KW-0812">Transmembrane</keyword>
<evidence type="ECO:0000313" key="2">
    <source>
        <dbReference type="EMBL" id="CAF0915014.1"/>
    </source>
</evidence>
<sequence>MQSINFPRRQSVPNVSSSTSIQVIKLSRHLQHPSLQIQDTRGSIKVNIQSNNSTRNKVPSIITRNKNTISTRILDSNKVNLFYQPIAFQQNSHLNTNGRENYHRQLSTTRIHSTTDNRRVSFDNPNIIDHCRDIVLIEQSLKEVDDIDKYDPQYRNKKRGWFQQCCIRSSLWIILSLVTLIVLGGIIAAAVTALLSTEKPSTAIRITSTTTITSSTTTETTTITDISCSSTCNSQQSCIDGICINVGYLACTLTWSRPGDGDIDVETPNRNIISYKNKGPSASTDYGELDRDDQVNEGPENVYWTTNGPVPPTGTYHICFEPYKFDNPNISAANPLTIMYRIVRPSSPTLVFTRTFTSTIKNSYNCSATASTLIGSFTYP</sequence>
<keyword evidence="1" id="KW-0472">Membrane</keyword>
<dbReference type="OrthoDB" id="10049084at2759"/>
<keyword evidence="4" id="KW-1185">Reference proteome</keyword>
<keyword evidence="1" id="KW-1133">Transmembrane helix</keyword>
<dbReference type="Proteomes" id="UP000663828">
    <property type="component" value="Unassembled WGS sequence"/>
</dbReference>
<dbReference type="EMBL" id="CAJNOJ010000036">
    <property type="protein sequence ID" value="CAF0915014.1"/>
    <property type="molecule type" value="Genomic_DNA"/>
</dbReference>
<proteinExistence type="predicted"/>
<dbReference type="Proteomes" id="UP000663852">
    <property type="component" value="Unassembled WGS sequence"/>
</dbReference>
<organism evidence="3 4">
    <name type="scientific">Adineta ricciae</name>
    <name type="common">Rotifer</name>
    <dbReference type="NCBI Taxonomy" id="249248"/>
    <lineage>
        <taxon>Eukaryota</taxon>
        <taxon>Metazoa</taxon>
        <taxon>Spiralia</taxon>
        <taxon>Gnathifera</taxon>
        <taxon>Rotifera</taxon>
        <taxon>Eurotatoria</taxon>
        <taxon>Bdelloidea</taxon>
        <taxon>Adinetida</taxon>
        <taxon>Adinetidae</taxon>
        <taxon>Adineta</taxon>
    </lineage>
</organism>
<evidence type="ECO:0000256" key="1">
    <source>
        <dbReference type="SAM" id="Phobius"/>
    </source>
</evidence>
<protein>
    <submittedName>
        <fullName evidence="3">Uncharacterized protein</fullName>
    </submittedName>
</protein>
<gene>
    <name evidence="2" type="ORF">EDS130_LOCUS10472</name>
    <name evidence="3" type="ORF">XAT740_LOCUS21095</name>
</gene>
<dbReference type="AlphaFoldDB" id="A0A814SZ40"/>
<reference evidence="3" key="1">
    <citation type="submission" date="2021-02" db="EMBL/GenBank/DDBJ databases">
        <authorList>
            <person name="Nowell W R."/>
        </authorList>
    </citation>
    <scope>NUCLEOTIDE SEQUENCE</scope>
</reference>
<evidence type="ECO:0000313" key="3">
    <source>
        <dbReference type="EMBL" id="CAF1153759.1"/>
    </source>
</evidence>
<evidence type="ECO:0000313" key="4">
    <source>
        <dbReference type="Proteomes" id="UP000663828"/>
    </source>
</evidence>
<feature type="transmembrane region" description="Helical" evidence="1">
    <location>
        <begin position="171"/>
        <end position="195"/>
    </location>
</feature>
<accession>A0A814SZ40</accession>
<name>A0A814SZ40_ADIRI</name>
<comment type="caution">
    <text evidence="3">The sequence shown here is derived from an EMBL/GenBank/DDBJ whole genome shotgun (WGS) entry which is preliminary data.</text>
</comment>
<dbReference type="EMBL" id="CAJNOR010001500">
    <property type="protein sequence ID" value="CAF1153759.1"/>
    <property type="molecule type" value="Genomic_DNA"/>
</dbReference>